<feature type="region of interest" description="Disordered" evidence="1">
    <location>
        <begin position="82"/>
        <end position="131"/>
    </location>
</feature>
<dbReference type="EMBL" id="NCVQ01000009">
    <property type="protein sequence ID" value="PWZ10533.1"/>
    <property type="molecule type" value="Genomic_DNA"/>
</dbReference>
<sequence>MGHSQGREKVRLSFAHVSGVPWLVTKSPALLSRHRSSTATQTPRLLHICSPALSIESQGTKTTTMASSACLLQASTAFAPRFSLPSRPQPPLHLRLRGSPNRRRGISLTASSAASPEVEKESSPSSSPQESLSAVADSVKVLKVAAKTRKVPAPEILSALSKIKKAKLDTSAFFETLGGTESPGRTWMLIFTAKGRLEKGQYFPVTAVQRFDAAGKRIENGIYLGPIGCLTFEGRLSWKKKILAFVFERVRVKVGPFGPLEISLGSGDGGREPSTKDPFFVWFYVDEEIAVAQGRGGGVAYWCRCQRVP</sequence>
<accession>A0A3L6DR04</accession>
<dbReference type="AlphaFoldDB" id="A0A3L6DR04"/>
<organism evidence="2">
    <name type="scientific">Zea mays</name>
    <name type="common">Maize</name>
    <dbReference type="NCBI Taxonomy" id="4577"/>
    <lineage>
        <taxon>Eukaryota</taxon>
        <taxon>Viridiplantae</taxon>
        <taxon>Streptophyta</taxon>
        <taxon>Embryophyta</taxon>
        <taxon>Tracheophyta</taxon>
        <taxon>Spermatophyta</taxon>
        <taxon>Magnoliopsida</taxon>
        <taxon>Liliopsida</taxon>
        <taxon>Poales</taxon>
        <taxon>Poaceae</taxon>
        <taxon>PACMAD clade</taxon>
        <taxon>Panicoideae</taxon>
        <taxon>Andropogonodae</taxon>
        <taxon>Andropogoneae</taxon>
        <taxon>Tripsacinae</taxon>
        <taxon>Zea</taxon>
    </lineage>
</organism>
<evidence type="ECO:0000256" key="1">
    <source>
        <dbReference type="SAM" id="MobiDB-lite"/>
    </source>
</evidence>
<evidence type="ECO:0000313" key="2">
    <source>
        <dbReference type="EMBL" id="PWZ10533.1"/>
    </source>
</evidence>
<dbReference type="Proteomes" id="UP000251960">
    <property type="component" value="Chromosome 8"/>
</dbReference>
<gene>
    <name evidence="2" type="ORF">Zm00014a_014390</name>
</gene>
<protein>
    <submittedName>
        <fullName evidence="2">Uncharacterized protein</fullName>
    </submittedName>
</protein>
<name>A0A3L6DR04_MAIZE</name>
<dbReference type="ExpressionAtlas" id="A0A3L6DR04">
    <property type="expression patterns" value="baseline and differential"/>
</dbReference>
<comment type="caution">
    <text evidence="2">The sequence shown here is derived from an EMBL/GenBank/DDBJ whole genome shotgun (WGS) entry which is preliminary data.</text>
</comment>
<proteinExistence type="predicted"/>
<reference evidence="2" key="1">
    <citation type="journal article" date="2018" name="Nat. Genet.">
        <title>Extensive intraspecific gene order and gene structural variations between Mo17 and other maize genomes.</title>
        <authorList>
            <person name="Sun S."/>
            <person name="Zhou Y."/>
            <person name="Chen J."/>
            <person name="Shi J."/>
            <person name="Zhao H."/>
            <person name="Zhao H."/>
            <person name="Song W."/>
            <person name="Zhang M."/>
            <person name="Cui Y."/>
            <person name="Dong X."/>
            <person name="Liu H."/>
            <person name="Ma X."/>
            <person name="Jiao Y."/>
            <person name="Wang B."/>
            <person name="Wei X."/>
            <person name="Stein J.C."/>
            <person name="Glaubitz J.C."/>
            <person name="Lu F."/>
            <person name="Yu G."/>
            <person name="Liang C."/>
            <person name="Fengler K."/>
            <person name="Li B."/>
            <person name="Rafalski A."/>
            <person name="Schnable P.S."/>
            <person name="Ware D.H."/>
            <person name="Buckler E.S."/>
            <person name="Lai J."/>
        </authorList>
    </citation>
    <scope>NUCLEOTIDE SEQUENCE [LARGE SCALE GENOMIC DNA]</scope>
    <source>
        <tissue evidence="2">Seedling</tissue>
    </source>
</reference>
<dbReference type="PANTHER" id="PTHR35690">
    <property type="entry name" value="OS01G0363500 PROTEIN"/>
    <property type="match status" value="1"/>
</dbReference>
<feature type="compositionally biased region" description="Basic residues" evidence="1">
    <location>
        <begin position="94"/>
        <end position="105"/>
    </location>
</feature>
<dbReference type="PANTHER" id="PTHR35690:SF1">
    <property type="entry name" value="OS01G0363500 PROTEIN"/>
    <property type="match status" value="1"/>
</dbReference>